<reference evidence="3" key="3">
    <citation type="submission" date="2022-12" db="EMBL/GenBank/DDBJ databases">
        <authorList>
            <person name="Sun Q."/>
            <person name="Kim S."/>
        </authorList>
    </citation>
    <scope>NUCLEOTIDE SEQUENCE</scope>
    <source>
        <strain evidence="3">KCTC 12343</strain>
    </source>
</reference>
<dbReference type="NCBIfam" id="TIGR02595">
    <property type="entry name" value="PEP_CTERM"/>
    <property type="match status" value="1"/>
</dbReference>
<evidence type="ECO:0000256" key="1">
    <source>
        <dbReference type="SAM" id="SignalP"/>
    </source>
</evidence>
<evidence type="ECO:0000313" key="4">
    <source>
        <dbReference type="EMBL" id="QBI00094.1"/>
    </source>
</evidence>
<gene>
    <name evidence="4" type="ORF">EYF70_03960</name>
    <name evidence="3" type="ORF">GCM10007387_53070</name>
</gene>
<keyword evidence="5" id="KW-1185">Reference proteome</keyword>
<protein>
    <submittedName>
        <fullName evidence="4">PEP-CTERM sorting domain-containing protein</fullName>
    </submittedName>
</protein>
<dbReference type="Proteomes" id="UP000628442">
    <property type="component" value="Unassembled WGS sequence"/>
</dbReference>
<proteinExistence type="predicted"/>
<dbReference type="Pfam" id="PF07589">
    <property type="entry name" value="PEP-CTERM"/>
    <property type="match status" value="1"/>
</dbReference>
<dbReference type="OrthoDB" id="259335at2"/>
<evidence type="ECO:0000313" key="6">
    <source>
        <dbReference type="Proteomes" id="UP000628442"/>
    </source>
</evidence>
<feature type="chain" id="PRO_5044601556" evidence="1">
    <location>
        <begin position="21"/>
        <end position="241"/>
    </location>
</feature>
<evidence type="ECO:0000313" key="5">
    <source>
        <dbReference type="Proteomes" id="UP000292307"/>
    </source>
</evidence>
<dbReference type="InterPro" id="IPR013424">
    <property type="entry name" value="Ice-binding_C"/>
</dbReference>
<dbReference type="EMBL" id="BMWV01000017">
    <property type="protein sequence ID" value="GGY63953.1"/>
    <property type="molecule type" value="Genomic_DNA"/>
</dbReference>
<dbReference type="AlphaFoldDB" id="A0A411WTS3"/>
<dbReference type="RefSeq" id="WP_131144239.1">
    <property type="nucleotide sequence ID" value="NZ_BMWV01000017.1"/>
</dbReference>
<dbReference type="Proteomes" id="UP000292307">
    <property type="component" value="Chromosome"/>
</dbReference>
<organism evidence="3 6">
    <name type="scientific">Pseudoduganella albidiflava</name>
    <dbReference type="NCBI Taxonomy" id="321983"/>
    <lineage>
        <taxon>Bacteria</taxon>
        <taxon>Pseudomonadati</taxon>
        <taxon>Pseudomonadota</taxon>
        <taxon>Betaproteobacteria</taxon>
        <taxon>Burkholderiales</taxon>
        <taxon>Oxalobacteraceae</taxon>
        <taxon>Telluria group</taxon>
        <taxon>Pseudoduganella</taxon>
    </lineage>
</organism>
<feature type="signal peptide" evidence="1">
    <location>
        <begin position="1"/>
        <end position="20"/>
    </location>
</feature>
<evidence type="ECO:0000313" key="3">
    <source>
        <dbReference type="EMBL" id="GGY63953.1"/>
    </source>
</evidence>
<accession>A0A411WTS3</accession>
<keyword evidence="1" id="KW-0732">Signal</keyword>
<reference evidence="3" key="1">
    <citation type="journal article" date="2014" name="Int. J. Syst. Evol. Microbiol.">
        <title>Complete genome sequence of Corynebacterium casei LMG S-19264T (=DSM 44701T), isolated from a smear-ripened cheese.</title>
        <authorList>
            <consortium name="US DOE Joint Genome Institute (JGI-PGF)"/>
            <person name="Walter F."/>
            <person name="Albersmeier A."/>
            <person name="Kalinowski J."/>
            <person name="Ruckert C."/>
        </authorList>
    </citation>
    <scope>NUCLEOTIDE SEQUENCE</scope>
    <source>
        <strain evidence="3">KCTC 12343</strain>
    </source>
</reference>
<reference evidence="4 5" key="2">
    <citation type="submission" date="2019-02" db="EMBL/GenBank/DDBJ databases">
        <title>Draft Genome Sequences of Six Type Strains of the Genus Massilia.</title>
        <authorList>
            <person name="Miess H."/>
            <person name="Frediansyhah A."/>
            <person name="Gross H."/>
        </authorList>
    </citation>
    <scope>NUCLEOTIDE SEQUENCE [LARGE SCALE GENOMIC DNA]</scope>
    <source>
        <strain evidence="4 5">DSM 17472</strain>
    </source>
</reference>
<sequence>MKLSAIAAALALSLPLTAFADVTSTAQISNFRFEVIDLDLNDGVTAQLTLDEVGKVLTAGYYDDFGIPDPFEYLTEDGTVAATVGAGNSTGTLDNGAASVSANFTGSEGELFSTVAVGHSFTLTANTQVILYADAGVSGGVGADATYGGSSYSTLFGGTYDVVTGEPAQIEDYLVSYLGNSEQRLLSVTFSSGNAALEGELGYAVSAYAGVSPVPEPSQVALLTLGLAGLGWRLRRANKRK</sequence>
<feature type="domain" description="Ice-binding protein C-terminal" evidence="2">
    <location>
        <begin position="213"/>
        <end position="236"/>
    </location>
</feature>
<name>A0A411WTS3_9BURK</name>
<dbReference type="EMBL" id="CP036401">
    <property type="protein sequence ID" value="QBI00094.1"/>
    <property type="molecule type" value="Genomic_DNA"/>
</dbReference>
<evidence type="ECO:0000259" key="2">
    <source>
        <dbReference type="Pfam" id="PF07589"/>
    </source>
</evidence>